<protein>
    <submittedName>
        <fullName evidence="2">Uncharacterized protein</fullName>
    </submittedName>
</protein>
<sequence>MIFGNMIKMTKTWVNLAKMWITKPKVVFGVGVFGTTDFIKNIDFTKKLDSKIDSTQSIQSKKPSTKPHIHLSMLSCTIFLLAFWGCAKYEVDSTQTSPSDSQSKDTQTTLVAKATHSQSKKTSQNPASSAKTSPSKEPSKDFTKVESTKKTKSPPQESKKSPQEPQKLDSSKNVQKNSKEQMSTQAKNQESSQAPKATTQSSTNPPKSIPSPKTPSTLPPPLPLQLSYNELAKSSPRSDGNAILHLKKENEKRHQLIHIYDENGAILASLSFKNRQLDGISRIYKNGEVVKEVPYREGVLEGEVVSILRSTRTTQTYKNSKKEGASTTYRNGSIIAKKHYKNDILNGENLFFDAQNIAIKTTYVNGRKNGSSSGYARDNLVFLQNYVNDFLSGEAKTYGQNAILKISRFYKDGVLDGEEIVYDYPSQKPLHKSLHKNGVLSSPYQNYDKEQVYESIKPLDFANALSKDAPQGARETWRYPSGQIAFVKNANKISTYHPNGTLASEFEISASGASGSTYNQNGVLESKVAYSRDSHIQWLYNADGKTLRTKNEKQRGKNILQTYKNGSLHKEIITIEGEDLTIYRVFFGGGGSPKIQSELYEKDKKVVGGKRYEPNGKVAFSYTFRSEDILFDEIFIYGAQERRAKILR</sequence>
<accession>V8CBD2</accession>
<organism evidence="2 3">
    <name type="scientific">Helicobacter macacae MIT 99-5501</name>
    <dbReference type="NCBI Taxonomy" id="1357400"/>
    <lineage>
        <taxon>Bacteria</taxon>
        <taxon>Pseudomonadati</taxon>
        <taxon>Campylobacterota</taxon>
        <taxon>Epsilonproteobacteria</taxon>
        <taxon>Campylobacterales</taxon>
        <taxon>Helicobacteraceae</taxon>
        <taxon>Helicobacter</taxon>
    </lineage>
</organism>
<evidence type="ECO:0000313" key="3">
    <source>
        <dbReference type="Proteomes" id="UP000018731"/>
    </source>
</evidence>
<dbReference type="Gene3D" id="2.20.110.10">
    <property type="entry name" value="Histone H3 K4-specific methyltransferase SET7/9 N-terminal domain"/>
    <property type="match status" value="1"/>
</dbReference>
<name>V8CBD2_9HELI</name>
<keyword evidence="3" id="KW-1185">Reference proteome</keyword>
<reference evidence="2 3" key="1">
    <citation type="journal article" date="2014" name="Genome Announc.">
        <title>Draft genome sequences of six enterohepatic helicobacter species isolated from humans and one from rhesus macaques.</title>
        <authorList>
            <person name="Shen Z."/>
            <person name="Sheh A."/>
            <person name="Young S.K."/>
            <person name="Abouelliel A."/>
            <person name="Ward D.V."/>
            <person name="Earl A.M."/>
            <person name="Fox J.G."/>
        </authorList>
    </citation>
    <scope>NUCLEOTIDE SEQUENCE [LARGE SCALE GENOMIC DNA]</scope>
    <source>
        <strain evidence="2 3">MIT 99-5501</strain>
    </source>
</reference>
<feature type="compositionally biased region" description="Basic and acidic residues" evidence="1">
    <location>
        <begin position="137"/>
        <end position="149"/>
    </location>
</feature>
<evidence type="ECO:0000313" key="2">
    <source>
        <dbReference type="EMBL" id="ETD24669.1"/>
    </source>
</evidence>
<dbReference type="AlphaFoldDB" id="V8CBD2"/>
<evidence type="ECO:0000256" key="1">
    <source>
        <dbReference type="SAM" id="MobiDB-lite"/>
    </source>
</evidence>
<dbReference type="SUPFAM" id="SSF82185">
    <property type="entry name" value="Histone H3 K4-specific methyltransferase SET7/9 N-terminal domain"/>
    <property type="match status" value="3"/>
</dbReference>
<dbReference type="Proteomes" id="UP000018731">
    <property type="component" value="Unassembled WGS sequence"/>
</dbReference>
<feature type="region of interest" description="Disordered" evidence="1">
    <location>
        <begin position="93"/>
        <end position="225"/>
    </location>
</feature>
<dbReference type="STRING" id="1357400.HMPREF2086_00001"/>
<dbReference type="HOGENOM" id="CLU_422605_0_0_7"/>
<proteinExistence type="predicted"/>
<gene>
    <name evidence="2" type="ORF">HMPREF2086_00001</name>
</gene>
<dbReference type="PATRIC" id="fig|1357400.3.peg.2"/>
<feature type="compositionally biased region" description="Polar residues" evidence="1">
    <location>
        <begin position="171"/>
        <end position="200"/>
    </location>
</feature>
<feature type="compositionally biased region" description="Basic and acidic residues" evidence="1">
    <location>
        <begin position="157"/>
        <end position="170"/>
    </location>
</feature>
<feature type="compositionally biased region" description="Low complexity" evidence="1">
    <location>
        <begin position="93"/>
        <end position="109"/>
    </location>
</feature>
<dbReference type="EMBL" id="AZJI01000001">
    <property type="protein sequence ID" value="ETD24669.1"/>
    <property type="molecule type" value="Genomic_DNA"/>
</dbReference>
<feature type="compositionally biased region" description="Pro residues" evidence="1">
    <location>
        <begin position="207"/>
        <end position="223"/>
    </location>
</feature>
<feature type="compositionally biased region" description="Polar residues" evidence="1">
    <location>
        <begin position="115"/>
        <end position="136"/>
    </location>
</feature>
<comment type="caution">
    <text evidence="2">The sequence shown here is derived from an EMBL/GenBank/DDBJ whole genome shotgun (WGS) entry which is preliminary data.</text>
</comment>
<dbReference type="Gene3D" id="3.90.930.1">
    <property type="match status" value="2"/>
</dbReference>